<comment type="caution">
    <text evidence="15">The sequence shown here is derived from an EMBL/GenBank/DDBJ whole genome shotgun (WGS) entry which is preliminary data.</text>
</comment>
<evidence type="ECO:0000256" key="7">
    <source>
        <dbReference type="ARBA" id="ARBA00023098"/>
    </source>
</evidence>
<reference evidence="15 16" key="1">
    <citation type="journal article" date="2018" name="Microbiome">
        <title>Fine metagenomic profile of the Mediterranean stratified and mixed water columns revealed by assembly and recruitment.</title>
        <authorList>
            <person name="Haro-Moreno J.M."/>
            <person name="Lopez-Perez M."/>
            <person name="De La Torre J.R."/>
            <person name="Picazo A."/>
            <person name="Camacho A."/>
            <person name="Rodriguez-Valera F."/>
        </authorList>
    </citation>
    <scope>NUCLEOTIDE SEQUENCE [LARGE SCALE GENOMIC DNA]</scope>
    <source>
        <strain evidence="15">MED-G84</strain>
    </source>
</reference>
<comment type="pathway">
    <text evidence="2">Lipid metabolism; fatty acid beta-oxidation.</text>
</comment>
<keyword evidence="4" id="KW-0442">Lipid degradation</keyword>
<dbReference type="InterPro" id="IPR006108">
    <property type="entry name" value="3HC_DH_C"/>
</dbReference>
<dbReference type="GO" id="GO:0004300">
    <property type="term" value="F:enoyl-CoA hydratase activity"/>
    <property type="evidence" value="ECO:0007669"/>
    <property type="project" value="UniProtKB-ARBA"/>
</dbReference>
<evidence type="ECO:0000256" key="10">
    <source>
        <dbReference type="ARBA" id="ARBA00023239"/>
    </source>
</evidence>
<dbReference type="GO" id="GO:0003857">
    <property type="term" value="F:(3S)-3-hydroxyacyl-CoA dehydrogenase (NAD+) activity"/>
    <property type="evidence" value="ECO:0007669"/>
    <property type="project" value="UniProtKB-EC"/>
</dbReference>
<evidence type="ECO:0000256" key="1">
    <source>
        <dbReference type="ARBA" id="ARBA00004275"/>
    </source>
</evidence>
<dbReference type="Pfam" id="PF00378">
    <property type="entry name" value="ECH_1"/>
    <property type="match status" value="1"/>
</dbReference>
<name>A0A368BQ70_9GAMM</name>
<dbReference type="InterPro" id="IPR008927">
    <property type="entry name" value="6-PGluconate_DH-like_C_sf"/>
</dbReference>
<dbReference type="CDD" id="cd06558">
    <property type="entry name" value="crotonase-like"/>
    <property type="match status" value="1"/>
</dbReference>
<evidence type="ECO:0000256" key="2">
    <source>
        <dbReference type="ARBA" id="ARBA00005005"/>
    </source>
</evidence>
<keyword evidence="10" id="KW-0456">Lyase</keyword>
<evidence type="ECO:0000256" key="6">
    <source>
        <dbReference type="ARBA" id="ARBA00023027"/>
    </source>
</evidence>
<feature type="domain" description="3-hydroxyacyl-CoA dehydrogenase NAD binding" evidence="14">
    <location>
        <begin position="303"/>
        <end position="478"/>
    </location>
</feature>
<keyword evidence="3" id="KW-0276">Fatty acid metabolism</keyword>
<keyword evidence="5" id="KW-0560">Oxidoreductase</keyword>
<dbReference type="InterPro" id="IPR001753">
    <property type="entry name" value="Enoyl-CoA_hydra/iso"/>
</dbReference>
<keyword evidence="6" id="KW-0520">NAD</keyword>
<comment type="subcellular location">
    <subcellularLocation>
        <location evidence="1">Peroxisome</location>
    </subcellularLocation>
</comment>
<organism evidence="15 16">
    <name type="scientific">SAR86 cluster bacterium</name>
    <dbReference type="NCBI Taxonomy" id="2030880"/>
    <lineage>
        <taxon>Bacteria</taxon>
        <taxon>Pseudomonadati</taxon>
        <taxon>Pseudomonadota</taxon>
        <taxon>Gammaproteobacteria</taxon>
        <taxon>SAR86 cluster</taxon>
    </lineage>
</organism>
<dbReference type="Gene3D" id="3.90.226.10">
    <property type="entry name" value="2-enoyl-CoA Hydratase, Chain A, domain 1"/>
    <property type="match status" value="1"/>
</dbReference>
<keyword evidence="11" id="KW-0511">Multifunctional enzyme</keyword>
<evidence type="ECO:0000256" key="3">
    <source>
        <dbReference type="ARBA" id="ARBA00022832"/>
    </source>
</evidence>
<dbReference type="GO" id="GO:0006635">
    <property type="term" value="P:fatty acid beta-oxidation"/>
    <property type="evidence" value="ECO:0007669"/>
    <property type="project" value="UniProtKB-UniPathway"/>
</dbReference>
<dbReference type="Gene3D" id="3.40.50.720">
    <property type="entry name" value="NAD(P)-binding Rossmann-like Domain"/>
    <property type="match status" value="1"/>
</dbReference>
<keyword evidence="9" id="KW-0413">Isomerase</keyword>
<dbReference type="PANTHER" id="PTHR23309:SF51">
    <property type="entry name" value="3-HYDROXYACYL-COA DEHYDROGENASE-RELATED"/>
    <property type="match status" value="1"/>
</dbReference>
<sequence length="719" mass="77712">MTNELKGKVNYSINGNIAILEVDNPPVNPLSSGVRAGLSESIAKANADESIEGIILTGAGRSFIAGADISEFGKSYDGPDLHAALREIEFSNKPVLAAINGAALGGGLETALVCNYRMGTNQAIVGLPEVNLGLLPGAGGTQRLPRLIGPSQALKMMLAGTPLTAKKALEQGIIDAISENSLIEDAIAFLQEKIGLSEHPKVRDKNEKVLEARGAENVLAEAKALAAKTRRGQFAPGQIIACVEAAINEDDFDVGMKKESDYFLECLMNPQREAMIHIFFGERAASKIADIPKETPLMPIKKAGIIGSGTMGGGIAMNLANAGIPVLILDQDEKNLEKGMSVIEKNYQMMVDRGRMSQEQKEMVMGLITPTLSYDDLSDVDIAVEAVYENLDLKQEIFKTLDEVTKGDAILASNTSGLDIDAIASVTNRPGKVVGTHFFSPANVMRLLEVVRGKDSSDETMATVMSLGKKMKKAAVVSLNAPGFIGNRMLAGYTHQANMLLLEGALPNQVDSALESFGMSMGPFRMLDLVGLDLGWRARKLADIETPLANKISDELCERDRFGQKNSKGFYNYSEGSRAPNPAPENEEIYKEISNKNNIERREISDQEIIDRCILALVNEGARILEEGVAQRSGDMDIVYINGYGFPIWRGGPMFYANQLGLEEVINKMSAFSELDEEFWKPAPLLKKLSEISGTFGEAPGLDERAELLSFKNANMGGV</sequence>
<dbReference type="FunFam" id="1.10.1040.50:FF:000006">
    <property type="entry name" value="Peroxisomal bifunctional enzyme"/>
    <property type="match status" value="1"/>
</dbReference>
<dbReference type="GO" id="GO:0016853">
    <property type="term" value="F:isomerase activity"/>
    <property type="evidence" value="ECO:0007669"/>
    <property type="project" value="UniProtKB-KW"/>
</dbReference>
<keyword evidence="8" id="KW-0576">Peroxisome</keyword>
<gene>
    <name evidence="15" type="ORF">DBW98_01635</name>
</gene>
<evidence type="ECO:0000313" key="16">
    <source>
        <dbReference type="Proteomes" id="UP000253032"/>
    </source>
</evidence>
<dbReference type="SUPFAM" id="SSF48179">
    <property type="entry name" value="6-phosphogluconate dehydrogenase C-terminal domain-like"/>
    <property type="match status" value="2"/>
</dbReference>
<evidence type="ECO:0000259" key="13">
    <source>
        <dbReference type="Pfam" id="PF00725"/>
    </source>
</evidence>
<evidence type="ECO:0000256" key="9">
    <source>
        <dbReference type="ARBA" id="ARBA00023235"/>
    </source>
</evidence>
<proteinExistence type="predicted"/>
<dbReference type="InterPro" id="IPR036291">
    <property type="entry name" value="NAD(P)-bd_dom_sf"/>
</dbReference>
<comment type="catalytic activity">
    <reaction evidence="12">
        <text>a (3S)-3-hydroxyacyl-CoA + NAD(+) = a 3-oxoacyl-CoA + NADH + H(+)</text>
        <dbReference type="Rhea" id="RHEA:22432"/>
        <dbReference type="ChEBI" id="CHEBI:15378"/>
        <dbReference type="ChEBI" id="CHEBI:57318"/>
        <dbReference type="ChEBI" id="CHEBI:57540"/>
        <dbReference type="ChEBI" id="CHEBI:57945"/>
        <dbReference type="ChEBI" id="CHEBI:90726"/>
        <dbReference type="EC" id="1.1.1.35"/>
    </reaction>
</comment>
<dbReference type="Gene3D" id="1.10.1040.50">
    <property type="match status" value="1"/>
</dbReference>
<feature type="domain" description="3-hydroxyacyl-CoA dehydrogenase C-terminal" evidence="13">
    <location>
        <begin position="483"/>
        <end position="573"/>
    </location>
</feature>
<evidence type="ECO:0000256" key="12">
    <source>
        <dbReference type="ARBA" id="ARBA00049556"/>
    </source>
</evidence>
<accession>A0A368BQ70</accession>
<dbReference type="SUPFAM" id="SSF52096">
    <property type="entry name" value="ClpP/crotonase"/>
    <property type="match status" value="1"/>
</dbReference>
<dbReference type="UniPathway" id="UPA00659"/>
<dbReference type="Proteomes" id="UP000253032">
    <property type="component" value="Unassembled WGS sequence"/>
</dbReference>
<dbReference type="GO" id="GO:0070403">
    <property type="term" value="F:NAD+ binding"/>
    <property type="evidence" value="ECO:0007669"/>
    <property type="project" value="InterPro"/>
</dbReference>
<dbReference type="PANTHER" id="PTHR23309">
    <property type="entry name" value="3-HYDROXYACYL-COA DEHYROGENASE"/>
    <property type="match status" value="1"/>
</dbReference>
<dbReference type="AlphaFoldDB" id="A0A368BQ70"/>
<dbReference type="InterPro" id="IPR006176">
    <property type="entry name" value="3-OHacyl-CoA_DH_NAD-bd"/>
</dbReference>
<dbReference type="Pfam" id="PF00725">
    <property type="entry name" value="3HCDH"/>
    <property type="match status" value="1"/>
</dbReference>
<evidence type="ECO:0000313" key="15">
    <source>
        <dbReference type="EMBL" id="RCL39054.1"/>
    </source>
</evidence>
<dbReference type="Pfam" id="PF02737">
    <property type="entry name" value="3HCDH_N"/>
    <property type="match status" value="1"/>
</dbReference>
<evidence type="ECO:0000259" key="14">
    <source>
        <dbReference type="Pfam" id="PF02737"/>
    </source>
</evidence>
<dbReference type="SUPFAM" id="SSF51735">
    <property type="entry name" value="NAD(P)-binding Rossmann-fold domains"/>
    <property type="match status" value="1"/>
</dbReference>
<evidence type="ECO:0000256" key="11">
    <source>
        <dbReference type="ARBA" id="ARBA00023268"/>
    </source>
</evidence>
<dbReference type="InterPro" id="IPR029045">
    <property type="entry name" value="ClpP/crotonase-like_dom_sf"/>
</dbReference>
<evidence type="ECO:0000256" key="5">
    <source>
        <dbReference type="ARBA" id="ARBA00023002"/>
    </source>
</evidence>
<evidence type="ECO:0000256" key="4">
    <source>
        <dbReference type="ARBA" id="ARBA00022963"/>
    </source>
</evidence>
<dbReference type="EMBL" id="QOPC01000005">
    <property type="protein sequence ID" value="RCL39054.1"/>
    <property type="molecule type" value="Genomic_DNA"/>
</dbReference>
<evidence type="ECO:0000256" key="8">
    <source>
        <dbReference type="ARBA" id="ARBA00023140"/>
    </source>
</evidence>
<dbReference type="FunFam" id="3.40.50.720:FF:000009">
    <property type="entry name" value="Fatty oxidation complex, alpha subunit"/>
    <property type="match status" value="1"/>
</dbReference>
<keyword evidence="7" id="KW-0443">Lipid metabolism</keyword>
<protein>
    <submittedName>
        <fullName evidence="15">3-hydroxyacyl-CoA dehydrogenase</fullName>
    </submittedName>
</protein>